<keyword evidence="5" id="KW-1185">Reference proteome</keyword>
<proteinExistence type="predicted"/>
<dbReference type="InterPro" id="IPR007112">
    <property type="entry name" value="Expansin/allergen_DPBB_dom"/>
</dbReference>
<sequence>MAASRSFWSVAVAVAVVCLLASHGCSSASKHKQHAPKSQHSGAGASSNNNSSSSTNSSSKGIPPPPMMSPGNGSSDDGGGWLNARATWYGAPNGAGPDDNGGACGFKNVNMPPFSAMTSCGNEPLFKDGKGCGSCYQIRCVGHPACSGFSETVIITDMNYYPVSLYHFDLSGTAFGAMAKDDRNDELRHAGIIDIQFRRHAFYSLSRHINRSYIQYLRMPALAQHNLASYNVQRPTRPPTLTTTTACWMGPTNY</sequence>
<name>A0A8J5X397_ZIZPA</name>
<reference evidence="4" key="2">
    <citation type="submission" date="2021-02" db="EMBL/GenBank/DDBJ databases">
        <authorList>
            <person name="Kimball J.A."/>
            <person name="Haas M.W."/>
            <person name="Macchietto M."/>
            <person name="Kono T."/>
            <person name="Duquette J."/>
            <person name="Shao M."/>
        </authorList>
    </citation>
    <scope>NUCLEOTIDE SEQUENCE</scope>
    <source>
        <tissue evidence="4">Fresh leaf tissue</tissue>
    </source>
</reference>
<keyword evidence="2" id="KW-0732">Signal</keyword>
<feature type="compositionally biased region" description="Low complexity" evidence="1">
    <location>
        <begin position="46"/>
        <end position="61"/>
    </location>
</feature>
<evidence type="ECO:0000259" key="3">
    <source>
        <dbReference type="PROSITE" id="PS50842"/>
    </source>
</evidence>
<feature type="region of interest" description="Disordered" evidence="1">
    <location>
        <begin position="29"/>
        <end position="76"/>
    </location>
</feature>
<dbReference type="EMBL" id="JAAALK010000079">
    <property type="protein sequence ID" value="KAG8100824.1"/>
    <property type="molecule type" value="Genomic_DNA"/>
</dbReference>
<feature type="domain" description="Expansin-like EG45" evidence="3">
    <location>
        <begin position="101"/>
        <end position="199"/>
    </location>
</feature>
<accession>A0A8J5X397</accession>
<dbReference type="Pfam" id="PF03330">
    <property type="entry name" value="DPBB_1"/>
    <property type="match status" value="1"/>
</dbReference>
<evidence type="ECO:0000313" key="5">
    <source>
        <dbReference type="Proteomes" id="UP000729402"/>
    </source>
</evidence>
<comment type="caution">
    <text evidence="4">The sequence shown here is derived from an EMBL/GenBank/DDBJ whole genome shotgun (WGS) entry which is preliminary data.</text>
</comment>
<evidence type="ECO:0000256" key="1">
    <source>
        <dbReference type="SAM" id="MobiDB-lite"/>
    </source>
</evidence>
<dbReference type="PROSITE" id="PS50842">
    <property type="entry name" value="EXPANSIN_EG45"/>
    <property type="match status" value="1"/>
</dbReference>
<gene>
    <name evidence="4" type="ORF">GUJ93_ZPchr0013g34738</name>
</gene>
<feature type="signal peptide" evidence="2">
    <location>
        <begin position="1"/>
        <end position="27"/>
    </location>
</feature>
<reference evidence="4" key="1">
    <citation type="journal article" date="2021" name="bioRxiv">
        <title>Whole Genome Assembly and Annotation of Northern Wild Rice, Zizania palustris L., Supports a Whole Genome Duplication in the Zizania Genus.</title>
        <authorList>
            <person name="Haas M."/>
            <person name="Kono T."/>
            <person name="Macchietto M."/>
            <person name="Millas R."/>
            <person name="McGilp L."/>
            <person name="Shao M."/>
            <person name="Duquette J."/>
            <person name="Hirsch C.N."/>
            <person name="Kimball J."/>
        </authorList>
    </citation>
    <scope>NUCLEOTIDE SEQUENCE</scope>
    <source>
        <tissue evidence="4">Fresh leaf tissue</tissue>
    </source>
</reference>
<feature type="chain" id="PRO_5035262801" description="Expansin-like EG45 domain-containing protein" evidence="2">
    <location>
        <begin position="28"/>
        <end position="254"/>
    </location>
</feature>
<organism evidence="4 5">
    <name type="scientific">Zizania palustris</name>
    <name type="common">Northern wild rice</name>
    <dbReference type="NCBI Taxonomy" id="103762"/>
    <lineage>
        <taxon>Eukaryota</taxon>
        <taxon>Viridiplantae</taxon>
        <taxon>Streptophyta</taxon>
        <taxon>Embryophyta</taxon>
        <taxon>Tracheophyta</taxon>
        <taxon>Spermatophyta</taxon>
        <taxon>Magnoliopsida</taxon>
        <taxon>Liliopsida</taxon>
        <taxon>Poales</taxon>
        <taxon>Poaceae</taxon>
        <taxon>BOP clade</taxon>
        <taxon>Oryzoideae</taxon>
        <taxon>Oryzeae</taxon>
        <taxon>Zizaniinae</taxon>
        <taxon>Zizania</taxon>
    </lineage>
</organism>
<dbReference type="PANTHER" id="PTHR31692:SF23">
    <property type="entry name" value="EXPANSIN-B7"/>
    <property type="match status" value="1"/>
</dbReference>
<evidence type="ECO:0000256" key="2">
    <source>
        <dbReference type="SAM" id="SignalP"/>
    </source>
</evidence>
<dbReference type="CDD" id="cd22275">
    <property type="entry name" value="DPBB_EXPB_N"/>
    <property type="match status" value="1"/>
</dbReference>
<protein>
    <recommendedName>
        <fullName evidence="3">Expansin-like EG45 domain-containing protein</fullName>
    </recommendedName>
</protein>
<dbReference type="PANTHER" id="PTHR31692">
    <property type="entry name" value="EXPANSIN-B3"/>
    <property type="match status" value="1"/>
</dbReference>
<dbReference type="SMART" id="SM00837">
    <property type="entry name" value="DPBB_1"/>
    <property type="match status" value="1"/>
</dbReference>
<dbReference type="InterPro" id="IPR009009">
    <property type="entry name" value="RlpA-like_DPBB"/>
</dbReference>
<dbReference type="AlphaFoldDB" id="A0A8J5X397"/>
<dbReference type="Proteomes" id="UP000729402">
    <property type="component" value="Unassembled WGS sequence"/>
</dbReference>
<evidence type="ECO:0000313" key="4">
    <source>
        <dbReference type="EMBL" id="KAG8100824.1"/>
    </source>
</evidence>
<dbReference type="OrthoDB" id="613806at2759"/>